<evidence type="ECO:0000313" key="2">
    <source>
        <dbReference type="Proteomes" id="UP001178461"/>
    </source>
</evidence>
<sequence>MDPFPSRPSPDLLTLPSATRSFENFGLCFPASGLQARGMTQERAIGSRSPAINRRGAELPRLLMVK</sequence>
<dbReference type="Proteomes" id="UP001178461">
    <property type="component" value="Chromosome 1"/>
</dbReference>
<reference evidence="1" key="1">
    <citation type="submission" date="2022-12" db="EMBL/GenBank/DDBJ databases">
        <authorList>
            <person name="Alioto T."/>
            <person name="Alioto T."/>
            <person name="Gomez Garrido J."/>
        </authorList>
    </citation>
    <scope>NUCLEOTIDE SEQUENCE</scope>
</reference>
<evidence type="ECO:0000313" key="1">
    <source>
        <dbReference type="EMBL" id="CAI5764721.1"/>
    </source>
</evidence>
<accession>A0AA35JRD3</accession>
<gene>
    <name evidence="1" type="ORF">PODLI_1B015295</name>
</gene>
<protein>
    <submittedName>
        <fullName evidence="1">Uncharacterized protein</fullName>
    </submittedName>
</protein>
<dbReference type="AlphaFoldDB" id="A0AA35JRD3"/>
<keyword evidence="2" id="KW-1185">Reference proteome</keyword>
<organism evidence="1 2">
    <name type="scientific">Podarcis lilfordi</name>
    <name type="common">Lilford's wall lizard</name>
    <dbReference type="NCBI Taxonomy" id="74358"/>
    <lineage>
        <taxon>Eukaryota</taxon>
        <taxon>Metazoa</taxon>
        <taxon>Chordata</taxon>
        <taxon>Craniata</taxon>
        <taxon>Vertebrata</taxon>
        <taxon>Euteleostomi</taxon>
        <taxon>Lepidosauria</taxon>
        <taxon>Squamata</taxon>
        <taxon>Bifurcata</taxon>
        <taxon>Unidentata</taxon>
        <taxon>Episquamata</taxon>
        <taxon>Laterata</taxon>
        <taxon>Lacertibaenia</taxon>
        <taxon>Lacertidae</taxon>
        <taxon>Podarcis</taxon>
    </lineage>
</organism>
<dbReference type="EMBL" id="OX395126">
    <property type="protein sequence ID" value="CAI5764721.1"/>
    <property type="molecule type" value="Genomic_DNA"/>
</dbReference>
<name>A0AA35JRD3_9SAUR</name>
<proteinExistence type="predicted"/>